<dbReference type="SUPFAM" id="SSF52402">
    <property type="entry name" value="Adenine nucleotide alpha hydrolases-like"/>
    <property type="match status" value="2"/>
</dbReference>
<dbReference type="InterPro" id="IPR014729">
    <property type="entry name" value="Rossmann-like_a/b/a_fold"/>
</dbReference>
<proteinExistence type="inferred from homology"/>
<dbReference type="Pfam" id="PF00582">
    <property type="entry name" value="Usp"/>
    <property type="match status" value="2"/>
</dbReference>
<dbReference type="InterPro" id="IPR006016">
    <property type="entry name" value="UspA"/>
</dbReference>
<dbReference type="OrthoDB" id="946689at2"/>
<dbReference type="RefSeq" id="WP_151692047.1">
    <property type="nucleotide sequence ID" value="NZ_BMGX01000002.1"/>
</dbReference>
<gene>
    <name evidence="3" type="ORF">F8C82_03505</name>
</gene>
<dbReference type="PANTHER" id="PTHR46268:SF6">
    <property type="entry name" value="UNIVERSAL STRESS PROTEIN UP12"/>
    <property type="match status" value="1"/>
</dbReference>
<protein>
    <submittedName>
        <fullName evidence="3">Universal stress protein</fullName>
    </submittedName>
</protein>
<accession>A0A6L3ZHJ2</accession>
<feature type="domain" description="UspA" evidence="2">
    <location>
        <begin position="204"/>
        <end position="291"/>
    </location>
</feature>
<feature type="domain" description="UspA" evidence="2">
    <location>
        <begin position="16"/>
        <end position="135"/>
    </location>
</feature>
<evidence type="ECO:0000313" key="4">
    <source>
        <dbReference type="Proteomes" id="UP000484164"/>
    </source>
</evidence>
<keyword evidence="4" id="KW-1185">Reference proteome</keyword>
<reference evidence="3 4" key="1">
    <citation type="submission" date="2019-10" db="EMBL/GenBank/DDBJ databases">
        <title>Genome sequence of Phaeocystidibacter marisrubri JCM30614 (type strain).</title>
        <authorList>
            <person name="Bowman J.P."/>
        </authorList>
    </citation>
    <scope>NUCLEOTIDE SEQUENCE [LARGE SCALE GENOMIC DNA]</scope>
    <source>
        <strain evidence="3 4">JCM 30614</strain>
    </source>
</reference>
<evidence type="ECO:0000256" key="1">
    <source>
        <dbReference type="ARBA" id="ARBA00008791"/>
    </source>
</evidence>
<dbReference type="EMBL" id="WBVQ01000001">
    <property type="protein sequence ID" value="KAB2817476.1"/>
    <property type="molecule type" value="Genomic_DNA"/>
</dbReference>
<name>A0A6L3ZHJ2_9FLAO</name>
<dbReference type="PANTHER" id="PTHR46268">
    <property type="entry name" value="STRESS RESPONSE PROTEIN NHAX"/>
    <property type="match status" value="1"/>
</dbReference>
<dbReference type="Gene3D" id="3.40.50.620">
    <property type="entry name" value="HUPs"/>
    <property type="match status" value="2"/>
</dbReference>
<dbReference type="Proteomes" id="UP000484164">
    <property type="component" value="Unassembled WGS sequence"/>
</dbReference>
<evidence type="ECO:0000313" key="3">
    <source>
        <dbReference type="EMBL" id="KAB2817476.1"/>
    </source>
</evidence>
<dbReference type="AlphaFoldDB" id="A0A6L3ZHJ2"/>
<comment type="similarity">
    <text evidence="1">Belongs to the universal stress protein A family.</text>
</comment>
<comment type="caution">
    <text evidence="3">The sequence shown here is derived from an EMBL/GenBank/DDBJ whole genome shotgun (WGS) entry which is preliminary data.</text>
</comment>
<evidence type="ECO:0000259" key="2">
    <source>
        <dbReference type="Pfam" id="PF00582"/>
    </source>
</evidence>
<organism evidence="3 4">
    <name type="scientific">Phaeocystidibacter marisrubri</name>
    <dbReference type="NCBI Taxonomy" id="1577780"/>
    <lineage>
        <taxon>Bacteria</taxon>
        <taxon>Pseudomonadati</taxon>
        <taxon>Bacteroidota</taxon>
        <taxon>Flavobacteriia</taxon>
        <taxon>Flavobacteriales</taxon>
        <taxon>Phaeocystidibacteraceae</taxon>
        <taxon>Phaeocystidibacter</taxon>
    </lineage>
</organism>
<sequence>MTELESAKEKRFPVTFKRVALAIALSPRAEALLFEAVRIAKMFEAQLTLIHVGELSDAQRVEFDELITRAGGQELAPEIVAKSGKPVDVILNVCKEKNTDLLIAGALQKENLVRYFRGSIARKLSREANCSILLITNPKKESEICSRILVNGLSHPKTPDTVKTAVYVAGKFNANELMIADEVPTKAIRVRVNDDKGLINAERKRRVLARAEHRRLNKAIREVDVPNNTELTKHVLYGRPGYSIGHFAADKGVDLLVMNSPDTRLGLFDRLFTHDIEYVLSDLPCDLLIVHTTRETAKKALS</sequence>
<dbReference type="CDD" id="cd00293">
    <property type="entry name" value="USP-like"/>
    <property type="match status" value="1"/>
</dbReference>